<accession>A0A4Y2PTA8</accession>
<name>A0A4Y2PTA8_ARAVE</name>
<evidence type="ECO:0000313" key="1">
    <source>
        <dbReference type="EMBL" id="GBN53800.1"/>
    </source>
</evidence>
<dbReference type="EMBL" id="BGPR01011953">
    <property type="protein sequence ID" value="GBN53800.1"/>
    <property type="molecule type" value="Genomic_DNA"/>
</dbReference>
<reference evidence="1 2" key="1">
    <citation type="journal article" date="2019" name="Sci. Rep.">
        <title>Orb-weaving spider Araneus ventricosus genome elucidates the spidroin gene catalogue.</title>
        <authorList>
            <person name="Kono N."/>
            <person name="Nakamura H."/>
            <person name="Ohtoshi R."/>
            <person name="Moran D.A.P."/>
            <person name="Shinohara A."/>
            <person name="Yoshida Y."/>
            <person name="Fujiwara M."/>
            <person name="Mori M."/>
            <person name="Tomita M."/>
            <person name="Arakawa K."/>
        </authorList>
    </citation>
    <scope>NUCLEOTIDE SEQUENCE [LARGE SCALE GENOMIC DNA]</scope>
</reference>
<sequence>MGVNVDQLQNISSSFFKSGSRNHEILHVTVYIYSHSWQISETSGARTRSEVFLATLRSEVSAALGNLLTNSPNLRDLHCCFSFDLKALRNCRELRRLRLYFEPQRHWYEFLSKAKNHFQTHEYLEFFTVCEIHECERIL</sequence>
<comment type="caution">
    <text evidence="1">The sequence shown here is derived from an EMBL/GenBank/DDBJ whole genome shotgun (WGS) entry which is preliminary data.</text>
</comment>
<keyword evidence="2" id="KW-1185">Reference proteome</keyword>
<dbReference type="AlphaFoldDB" id="A0A4Y2PTA8"/>
<protein>
    <submittedName>
        <fullName evidence="1">Uncharacterized protein</fullName>
    </submittedName>
</protein>
<dbReference type="Proteomes" id="UP000499080">
    <property type="component" value="Unassembled WGS sequence"/>
</dbReference>
<proteinExistence type="predicted"/>
<organism evidence="1 2">
    <name type="scientific">Araneus ventricosus</name>
    <name type="common">Orbweaver spider</name>
    <name type="synonym">Epeira ventricosa</name>
    <dbReference type="NCBI Taxonomy" id="182803"/>
    <lineage>
        <taxon>Eukaryota</taxon>
        <taxon>Metazoa</taxon>
        <taxon>Ecdysozoa</taxon>
        <taxon>Arthropoda</taxon>
        <taxon>Chelicerata</taxon>
        <taxon>Arachnida</taxon>
        <taxon>Araneae</taxon>
        <taxon>Araneomorphae</taxon>
        <taxon>Entelegynae</taxon>
        <taxon>Araneoidea</taxon>
        <taxon>Araneidae</taxon>
        <taxon>Araneus</taxon>
    </lineage>
</organism>
<gene>
    <name evidence="1" type="ORF">AVEN_237891_1</name>
</gene>
<evidence type="ECO:0000313" key="2">
    <source>
        <dbReference type="Proteomes" id="UP000499080"/>
    </source>
</evidence>